<evidence type="ECO:0000256" key="1">
    <source>
        <dbReference type="ARBA" id="ARBA00004651"/>
    </source>
</evidence>
<comment type="pathway">
    <text evidence="2 14 15">Porphyrin-containing compound metabolism; protoporphyrin-IX biosynthesis; protoporphyrin-IX from protoporphyrinogen-IX: step 1/1.</text>
</comment>
<comment type="function">
    <text evidence="14 15">Catalyzes the oxidation of protoporphyrinogen IX to protoporphyrin IX.</text>
</comment>
<comment type="similarity">
    <text evidence="3 14 15">Belongs to the HemJ family.</text>
</comment>
<dbReference type="EC" id="1.3.99.-" evidence="14 15"/>
<sequence length="136" mass="15506">MLWVKALHLIFVISWMSGLFYLPRLFVNHASVSDPATRARLALMERKLLRFTTGLGVLALGFGTWLWLGWGFGGGWLHAKLTLVAGLVVFHLWCARLVADFAADRVRHSHVWFRFFNEIPALLMFGIVLLVVLKPF</sequence>
<comment type="subunit">
    <text evidence="14">Homodimer.</text>
</comment>
<name>A0ABV8MU57_9NEIS</name>
<evidence type="ECO:0000256" key="7">
    <source>
        <dbReference type="ARBA" id="ARBA00022692"/>
    </source>
</evidence>
<evidence type="ECO:0000256" key="3">
    <source>
        <dbReference type="ARBA" id="ARBA00006501"/>
    </source>
</evidence>
<keyword evidence="17" id="KW-1185">Reference proteome</keyword>
<keyword evidence="11 14" id="KW-0408">Iron</keyword>
<evidence type="ECO:0000256" key="14">
    <source>
        <dbReference type="HAMAP-Rule" id="MF_02239"/>
    </source>
</evidence>
<dbReference type="PANTHER" id="PTHR40255:SF1">
    <property type="entry name" value="PROTOPORPHYRINOGEN IX OXIDASE"/>
    <property type="match status" value="1"/>
</dbReference>
<evidence type="ECO:0000256" key="8">
    <source>
        <dbReference type="ARBA" id="ARBA00022723"/>
    </source>
</evidence>
<keyword evidence="5 14" id="KW-1003">Cell membrane</keyword>
<protein>
    <recommendedName>
        <fullName evidence="4 14">Protoporphyrinogen IX oxidase</fullName>
        <shortName evidence="14">PPO</shortName>
        <ecNumber evidence="14 15">1.3.99.-</ecNumber>
    </recommendedName>
</protein>
<comment type="subcellular location">
    <subcellularLocation>
        <location evidence="1 14">Cell membrane</location>
        <topology evidence="1 14">Multi-pass membrane protein</topology>
    </subcellularLocation>
</comment>
<evidence type="ECO:0000256" key="9">
    <source>
        <dbReference type="ARBA" id="ARBA00022989"/>
    </source>
</evidence>
<keyword evidence="10 14" id="KW-0560">Oxidoreductase</keyword>
<feature type="transmembrane region" description="Helical" evidence="14">
    <location>
        <begin position="48"/>
        <end position="70"/>
    </location>
</feature>
<evidence type="ECO:0000256" key="15">
    <source>
        <dbReference type="PIRNR" id="PIRNR004638"/>
    </source>
</evidence>
<evidence type="ECO:0000256" key="4">
    <source>
        <dbReference type="ARBA" id="ARBA00017504"/>
    </source>
</evidence>
<keyword evidence="6 14" id="KW-0349">Heme</keyword>
<keyword evidence="9 14" id="KW-1133">Transmembrane helix</keyword>
<reference evidence="17" key="1">
    <citation type="journal article" date="2019" name="Int. J. Syst. Evol. Microbiol.">
        <title>The Global Catalogue of Microorganisms (GCM) 10K type strain sequencing project: providing services to taxonomists for standard genome sequencing and annotation.</title>
        <authorList>
            <consortium name="The Broad Institute Genomics Platform"/>
            <consortium name="The Broad Institute Genome Sequencing Center for Infectious Disease"/>
            <person name="Wu L."/>
            <person name="Ma J."/>
        </authorList>
    </citation>
    <scope>NUCLEOTIDE SEQUENCE [LARGE SCALE GENOMIC DNA]</scope>
    <source>
        <strain evidence="17">LMG 29894</strain>
    </source>
</reference>
<keyword evidence="12 14" id="KW-0472">Membrane</keyword>
<dbReference type="PANTHER" id="PTHR40255">
    <property type="entry name" value="UPF0093 MEMBRANE PROTEIN SLR1790"/>
    <property type="match status" value="1"/>
</dbReference>
<evidence type="ECO:0000256" key="2">
    <source>
        <dbReference type="ARBA" id="ARBA00005073"/>
    </source>
</evidence>
<evidence type="ECO:0000256" key="13">
    <source>
        <dbReference type="ARBA" id="ARBA00048390"/>
    </source>
</evidence>
<keyword evidence="7 14" id="KW-0812">Transmembrane</keyword>
<dbReference type="Proteomes" id="UP001595791">
    <property type="component" value="Unassembled WGS sequence"/>
</dbReference>
<feature type="transmembrane region" description="Helical" evidence="14">
    <location>
        <begin position="111"/>
        <end position="133"/>
    </location>
</feature>
<dbReference type="EMBL" id="JBHSBU010000001">
    <property type="protein sequence ID" value="MFC4160522.1"/>
    <property type="molecule type" value="Genomic_DNA"/>
</dbReference>
<dbReference type="RefSeq" id="WP_378165441.1">
    <property type="nucleotide sequence ID" value="NZ_JBHSBU010000001.1"/>
</dbReference>
<proteinExistence type="inferred from homology"/>
<comment type="cofactor">
    <cofactor evidence="14 15">
        <name>heme b</name>
        <dbReference type="ChEBI" id="CHEBI:60344"/>
    </cofactor>
    <text evidence="14 15">Binds 1 heme b (iron(II)-protoporphyrin IX) group per subunit.</text>
</comment>
<gene>
    <name evidence="16" type="ORF">ACFOW7_14370</name>
</gene>
<evidence type="ECO:0000256" key="6">
    <source>
        <dbReference type="ARBA" id="ARBA00022617"/>
    </source>
</evidence>
<organism evidence="16 17">
    <name type="scientific">Chitinimonas lacunae</name>
    <dbReference type="NCBI Taxonomy" id="1963018"/>
    <lineage>
        <taxon>Bacteria</taxon>
        <taxon>Pseudomonadati</taxon>
        <taxon>Pseudomonadota</taxon>
        <taxon>Betaproteobacteria</taxon>
        <taxon>Neisseriales</taxon>
        <taxon>Chitinibacteraceae</taxon>
        <taxon>Chitinimonas</taxon>
    </lineage>
</organism>
<evidence type="ECO:0000256" key="10">
    <source>
        <dbReference type="ARBA" id="ARBA00023002"/>
    </source>
</evidence>
<evidence type="ECO:0000256" key="12">
    <source>
        <dbReference type="ARBA" id="ARBA00023136"/>
    </source>
</evidence>
<evidence type="ECO:0000313" key="16">
    <source>
        <dbReference type="EMBL" id="MFC4160522.1"/>
    </source>
</evidence>
<accession>A0ABV8MU57</accession>
<feature type="binding site" description="axial binding residue" evidence="14">
    <location>
        <position position="80"/>
    </location>
    <ligand>
        <name>heme</name>
        <dbReference type="ChEBI" id="CHEBI:30413"/>
    </ligand>
    <ligandPart>
        <name>Fe</name>
        <dbReference type="ChEBI" id="CHEBI:18248"/>
    </ligandPart>
</feature>
<dbReference type="Pfam" id="PF03653">
    <property type="entry name" value="UPF0093"/>
    <property type="match status" value="1"/>
</dbReference>
<comment type="caution">
    <text evidence="16">The sequence shown here is derived from an EMBL/GenBank/DDBJ whole genome shotgun (WGS) entry which is preliminary data.</text>
</comment>
<feature type="transmembrane region" description="Helical" evidence="14">
    <location>
        <begin position="6"/>
        <end position="27"/>
    </location>
</feature>
<dbReference type="PIRSF" id="PIRSF004638">
    <property type="entry name" value="UCP004638"/>
    <property type="match status" value="1"/>
</dbReference>
<evidence type="ECO:0000256" key="11">
    <source>
        <dbReference type="ARBA" id="ARBA00023004"/>
    </source>
</evidence>
<dbReference type="InterPro" id="IPR005265">
    <property type="entry name" value="HemJ-like"/>
</dbReference>
<evidence type="ECO:0000313" key="17">
    <source>
        <dbReference type="Proteomes" id="UP001595791"/>
    </source>
</evidence>
<feature type="binding site" description="axial binding residue" evidence="14">
    <location>
        <position position="8"/>
    </location>
    <ligand>
        <name>heme</name>
        <dbReference type="ChEBI" id="CHEBI:30413"/>
    </ligand>
    <ligandPart>
        <name>Fe</name>
        <dbReference type="ChEBI" id="CHEBI:18248"/>
    </ligandPart>
</feature>
<comment type="catalytic activity">
    <reaction evidence="13 14 15">
        <text>protoporphyrinogen IX + 3 A = protoporphyrin IX + 3 AH2</text>
        <dbReference type="Rhea" id="RHEA:62000"/>
        <dbReference type="ChEBI" id="CHEBI:13193"/>
        <dbReference type="ChEBI" id="CHEBI:17499"/>
        <dbReference type="ChEBI" id="CHEBI:57306"/>
        <dbReference type="ChEBI" id="CHEBI:57307"/>
    </reaction>
</comment>
<evidence type="ECO:0000256" key="5">
    <source>
        <dbReference type="ARBA" id="ARBA00022475"/>
    </source>
</evidence>
<keyword evidence="8 14" id="KW-0479">Metal-binding</keyword>
<feature type="transmembrane region" description="Helical" evidence="14">
    <location>
        <begin position="76"/>
        <end position="99"/>
    </location>
</feature>
<dbReference type="HAMAP" id="MF_02239">
    <property type="entry name" value="HemJ"/>
    <property type="match status" value="1"/>
</dbReference>